<evidence type="ECO:0000259" key="1">
    <source>
        <dbReference type="Pfam" id="PF01936"/>
    </source>
</evidence>
<dbReference type="CDD" id="cd18722">
    <property type="entry name" value="PIN_NicB-like"/>
    <property type="match status" value="1"/>
</dbReference>
<reference evidence="2 3" key="1">
    <citation type="submission" date="2024-03" db="EMBL/GenBank/DDBJ databases">
        <title>Novel species of the genus Variovorax.</title>
        <authorList>
            <person name="Liu Q."/>
            <person name="Xin Y.-H."/>
        </authorList>
    </citation>
    <scope>NUCLEOTIDE SEQUENCE [LARGE SCALE GENOMIC DNA]</scope>
    <source>
        <strain evidence="2 3">KACC 18900</strain>
    </source>
</reference>
<keyword evidence="3" id="KW-1185">Reference proteome</keyword>
<dbReference type="Gene3D" id="3.40.50.1010">
    <property type="entry name" value="5'-nuclease"/>
    <property type="match status" value="1"/>
</dbReference>
<dbReference type="Pfam" id="PF01936">
    <property type="entry name" value="NYN"/>
    <property type="match status" value="1"/>
</dbReference>
<accession>A0ABU8WY91</accession>
<proteinExistence type="predicted"/>
<dbReference type="Proteomes" id="UP001385892">
    <property type="component" value="Unassembled WGS sequence"/>
</dbReference>
<dbReference type="InterPro" id="IPR021139">
    <property type="entry name" value="NYN"/>
</dbReference>
<organism evidence="2 3">
    <name type="scientific">Variovorax rhizosphaerae</name>
    <dbReference type="NCBI Taxonomy" id="1836200"/>
    <lineage>
        <taxon>Bacteria</taxon>
        <taxon>Pseudomonadati</taxon>
        <taxon>Pseudomonadota</taxon>
        <taxon>Betaproteobacteria</taxon>
        <taxon>Burkholderiales</taxon>
        <taxon>Comamonadaceae</taxon>
        <taxon>Variovorax</taxon>
    </lineage>
</organism>
<name>A0ABU8WY91_9BURK</name>
<feature type="domain" description="NYN" evidence="1">
    <location>
        <begin position="3"/>
        <end position="163"/>
    </location>
</feature>
<evidence type="ECO:0000313" key="2">
    <source>
        <dbReference type="EMBL" id="MEJ8852507.1"/>
    </source>
</evidence>
<dbReference type="RefSeq" id="WP_340348455.1">
    <property type="nucleotide sequence ID" value="NZ_JBBKZT010000045.1"/>
</dbReference>
<comment type="caution">
    <text evidence="2">The sequence shown here is derived from an EMBL/GenBank/DDBJ whole genome shotgun (WGS) entry which is preliminary data.</text>
</comment>
<gene>
    <name evidence="2" type="ORF">WKW82_38230</name>
</gene>
<evidence type="ECO:0000313" key="3">
    <source>
        <dbReference type="Proteomes" id="UP001385892"/>
    </source>
</evidence>
<dbReference type="EMBL" id="JBBKZT010000045">
    <property type="protein sequence ID" value="MEJ8852507.1"/>
    <property type="molecule type" value="Genomic_DNA"/>
</dbReference>
<protein>
    <submittedName>
        <fullName evidence="2">NYN domain-containing protein</fullName>
    </submittedName>
</protein>
<sequence length="228" mass="25829">MRTTVYIDGYNLYYSRLRGSPFKWLDVVALFRDAILAVQDPSANVVAVKFFTAPIKASYARHGAYSEAAQKRYHRALLLRHPELIEVIQGFHILGPTSLPRHVPGQPPNKIELQPVWMIEEKQTDVNLALHIYRDAVRSHCEQVVVCSNDSDLEPALQMVRSDAPGIAIGLVTPLRETAREEGVYSNKRLTTLADWVRHHIRDEELAASQLPTHVASRKKPVSKPSHW</sequence>